<gene>
    <name evidence="3" type="ORF">LZC95_11340</name>
</gene>
<accession>A0ABZ2KFG3</accession>
<dbReference type="PRINTS" id="PR00080">
    <property type="entry name" value="SDRFAMILY"/>
</dbReference>
<dbReference type="Gene3D" id="3.40.50.720">
    <property type="entry name" value="NAD(P)-binding Rossmann-like Domain"/>
    <property type="match status" value="1"/>
</dbReference>
<dbReference type="RefSeq" id="WP_394848045.1">
    <property type="nucleotide sequence ID" value="NZ_CP089982.1"/>
</dbReference>
<reference evidence="3 4" key="1">
    <citation type="submission" date="2021-12" db="EMBL/GenBank/DDBJ databases">
        <title>Discovery of the Pendulisporaceae a myxobacterial family with distinct sporulation behavior and unique specialized metabolism.</title>
        <authorList>
            <person name="Garcia R."/>
            <person name="Popoff A."/>
            <person name="Bader C.D."/>
            <person name="Loehr J."/>
            <person name="Walesch S."/>
            <person name="Walt C."/>
            <person name="Boldt J."/>
            <person name="Bunk B."/>
            <person name="Haeckl F.J.F.P.J."/>
            <person name="Gunesch A.P."/>
            <person name="Birkelbach J."/>
            <person name="Nuebel U."/>
            <person name="Pietschmann T."/>
            <person name="Bach T."/>
            <person name="Mueller R."/>
        </authorList>
    </citation>
    <scope>NUCLEOTIDE SEQUENCE [LARGE SCALE GENOMIC DNA]</scope>
    <source>
        <strain evidence="3 4">MSr12523</strain>
    </source>
</reference>
<comment type="similarity">
    <text evidence="1">Belongs to the short-chain dehydrogenases/reductases (SDR) family.</text>
</comment>
<dbReference type="InterPro" id="IPR036291">
    <property type="entry name" value="NAD(P)-bd_dom_sf"/>
</dbReference>
<dbReference type="SMART" id="SM00822">
    <property type="entry name" value="PKS_KR"/>
    <property type="match status" value="1"/>
</dbReference>
<dbReference type="PANTHER" id="PTHR42760:SF135">
    <property type="entry name" value="BLL7886 PROTEIN"/>
    <property type="match status" value="1"/>
</dbReference>
<name>A0ABZ2KFG3_9BACT</name>
<keyword evidence="4" id="KW-1185">Reference proteome</keyword>
<evidence type="ECO:0000256" key="1">
    <source>
        <dbReference type="ARBA" id="ARBA00006484"/>
    </source>
</evidence>
<dbReference type="Pfam" id="PF13561">
    <property type="entry name" value="adh_short_C2"/>
    <property type="match status" value="1"/>
</dbReference>
<evidence type="ECO:0000313" key="3">
    <source>
        <dbReference type="EMBL" id="WXA97427.1"/>
    </source>
</evidence>
<organism evidence="3 4">
    <name type="scientific">Pendulispora brunnea</name>
    <dbReference type="NCBI Taxonomy" id="2905690"/>
    <lineage>
        <taxon>Bacteria</taxon>
        <taxon>Pseudomonadati</taxon>
        <taxon>Myxococcota</taxon>
        <taxon>Myxococcia</taxon>
        <taxon>Myxococcales</taxon>
        <taxon>Sorangiineae</taxon>
        <taxon>Pendulisporaceae</taxon>
        <taxon>Pendulispora</taxon>
    </lineage>
</organism>
<evidence type="ECO:0000313" key="4">
    <source>
        <dbReference type="Proteomes" id="UP001379533"/>
    </source>
</evidence>
<sequence length="265" mass="28069">MKLNELKVIITGGAQGMGRHFAVRLAQAGAHVAIADVLEVDRDAIVAEAAKLEGGATQPDTLAARIHSRKVNVADEKEVGELVEWAHASMGGLNALINNAGILRDGLLVKKDRETGAIKTLTLEQWNAVIGVNLTGATLVVRDTVKKMAETGTKPGVIVNMSSIARYGNRGQSNYSAAKAALAANTRTWSSEFAPFGIRVGAIAPGMIETPMTQGMNQKARDALVAAIPVARIGVPEDIWVAVKFVLECDYFNGRTIDVDGGLNM</sequence>
<dbReference type="PANTHER" id="PTHR42760">
    <property type="entry name" value="SHORT-CHAIN DEHYDROGENASES/REDUCTASES FAMILY MEMBER"/>
    <property type="match status" value="1"/>
</dbReference>
<evidence type="ECO:0000259" key="2">
    <source>
        <dbReference type="SMART" id="SM00822"/>
    </source>
</evidence>
<protein>
    <submittedName>
        <fullName evidence="3">SDR family oxidoreductase</fullName>
    </submittedName>
</protein>
<proteinExistence type="inferred from homology"/>
<dbReference type="SUPFAM" id="SSF51735">
    <property type="entry name" value="NAD(P)-binding Rossmann-fold domains"/>
    <property type="match status" value="1"/>
</dbReference>
<dbReference type="Proteomes" id="UP001379533">
    <property type="component" value="Chromosome"/>
</dbReference>
<dbReference type="PRINTS" id="PR00081">
    <property type="entry name" value="GDHRDH"/>
</dbReference>
<feature type="domain" description="Ketoreductase" evidence="2">
    <location>
        <begin position="6"/>
        <end position="206"/>
    </location>
</feature>
<dbReference type="InterPro" id="IPR057326">
    <property type="entry name" value="KR_dom"/>
</dbReference>
<dbReference type="EMBL" id="CP089982">
    <property type="protein sequence ID" value="WXA97427.1"/>
    <property type="molecule type" value="Genomic_DNA"/>
</dbReference>
<dbReference type="InterPro" id="IPR002347">
    <property type="entry name" value="SDR_fam"/>
</dbReference>